<keyword evidence="8" id="KW-1185">Reference proteome</keyword>
<gene>
    <name evidence="7" type="ORF">NEOLEDRAFT_1240157</name>
</gene>
<dbReference type="Gene3D" id="3.50.50.60">
    <property type="entry name" value="FAD/NAD(P)-binding domain"/>
    <property type="match status" value="1"/>
</dbReference>
<dbReference type="GO" id="GO:0004497">
    <property type="term" value="F:monooxygenase activity"/>
    <property type="evidence" value="ECO:0007669"/>
    <property type="project" value="UniProtKB-KW"/>
</dbReference>
<evidence type="ECO:0000313" key="8">
    <source>
        <dbReference type="Proteomes" id="UP000076761"/>
    </source>
</evidence>
<dbReference type="InterPro" id="IPR050493">
    <property type="entry name" value="FAD-dep_Monooxygenase_BioMet"/>
</dbReference>
<comment type="similarity">
    <text evidence="1">Belongs to the paxM FAD-dependent monooxygenase family.</text>
</comment>
<dbReference type="Pfam" id="PF01494">
    <property type="entry name" value="FAD_binding_3"/>
    <property type="match status" value="1"/>
</dbReference>
<dbReference type="InterPro" id="IPR002938">
    <property type="entry name" value="FAD-bd"/>
</dbReference>
<evidence type="ECO:0000256" key="4">
    <source>
        <dbReference type="ARBA" id="ARBA00023002"/>
    </source>
</evidence>
<sequence length="441" mass="47801">MRIVIIGAGVGGCTSFLFLRKHLDAAQHTTKLYEGYPNPLTTSTIIGGGLGLAPNGLRTMYLLSERLPAKITADAFLGMYNTGSKARYGWPNVIVQRAVVHECILEEVVKADDGRGDVVFGRRVAKLEAVGLDGVTKISFEDGAEEEADLVIGADGLHSKVRDYVVGEHVEPEYYGLCGIGGFVPLSFIEPYIQHTKSPLVMTWGSTGFFGFSPVGTGRPSPSLSSPSLSSAPPSELKAMWWSIYASDTPPARTTPRSAIKSQLQRRFRGFEGAVPKIINSLCTEQPGVGDIIMLPRYKLPRYLKRWHRADGGAVLVGDAAHVAPPESGQGVSFAVEDAAAFSLLLAHHLSLSAVSEKEAAKRAAGDYSTLRKSRVESIITAAMKRVANKTEMGPWKRWIRDWIIWLLAAIMPESMNDGSFAYKVEEAVEAYLKVGIAPPP</sequence>
<evidence type="ECO:0000256" key="3">
    <source>
        <dbReference type="ARBA" id="ARBA00022827"/>
    </source>
</evidence>
<keyword evidence="5" id="KW-0503">Monooxygenase</keyword>
<evidence type="ECO:0000256" key="1">
    <source>
        <dbReference type="ARBA" id="ARBA00007992"/>
    </source>
</evidence>
<protein>
    <submittedName>
        <fullName evidence="7">FAD/NAD(P)-binding domain-containing protein</fullName>
    </submittedName>
</protein>
<reference evidence="7 8" key="1">
    <citation type="journal article" date="2016" name="Mol. Biol. Evol.">
        <title>Comparative Genomics of Early-Diverging Mushroom-Forming Fungi Provides Insights into the Origins of Lignocellulose Decay Capabilities.</title>
        <authorList>
            <person name="Nagy L.G."/>
            <person name="Riley R."/>
            <person name="Tritt A."/>
            <person name="Adam C."/>
            <person name="Daum C."/>
            <person name="Floudas D."/>
            <person name="Sun H."/>
            <person name="Yadav J.S."/>
            <person name="Pangilinan J."/>
            <person name="Larsson K.H."/>
            <person name="Matsuura K."/>
            <person name="Barry K."/>
            <person name="Labutti K."/>
            <person name="Kuo R."/>
            <person name="Ohm R.A."/>
            <person name="Bhattacharya S.S."/>
            <person name="Shirouzu T."/>
            <person name="Yoshinaga Y."/>
            <person name="Martin F.M."/>
            <person name="Grigoriev I.V."/>
            <person name="Hibbett D.S."/>
        </authorList>
    </citation>
    <scope>NUCLEOTIDE SEQUENCE [LARGE SCALE GENOMIC DNA]</scope>
    <source>
        <strain evidence="7 8">HHB14362 ss-1</strain>
    </source>
</reference>
<keyword evidence="3" id="KW-0274">FAD</keyword>
<dbReference type="AlphaFoldDB" id="A0A165U3R4"/>
<keyword evidence="4" id="KW-0560">Oxidoreductase</keyword>
<evidence type="ECO:0000256" key="2">
    <source>
        <dbReference type="ARBA" id="ARBA00022630"/>
    </source>
</evidence>
<dbReference type="InterPro" id="IPR036188">
    <property type="entry name" value="FAD/NAD-bd_sf"/>
</dbReference>
<dbReference type="GO" id="GO:0071949">
    <property type="term" value="F:FAD binding"/>
    <property type="evidence" value="ECO:0007669"/>
    <property type="project" value="InterPro"/>
</dbReference>
<evidence type="ECO:0000256" key="5">
    <source>
        <dbReference type="ARBA" id="ARBA00023033"/>
    </source>
</evidence>
<evidence type="ECO:0000313" key="7">
    <source>
        <dbReference type="EMBL" id="KZT27595.1"/>
    </source>
</evidence>
<feature type="domain" description="FAD-binding" evidence="6">
    <location>
        <begin position="117"/>
        <end position="355"/>
    </location>
</feature>
<proteinExistence type="inferred from homology"/>
<dbReference type="PRINTS" id="PR00420">
    <property type="entry name" value="RNGMNOXGNASE"/>
</dbReference>
<dbReference type="Proteomes" id="UP000076761">
    <property type="component" value="Unassembled WGS sequence"/>
</dbReference>
<accession>A0A165U3R4</accession>
<dbReference type="OrthoDB" id="47494at2759"/>
<evidence type="ECO:0000259" key="6">
    <source>
        <dbReference type="Pfam" id="PF01494"/>
    </source>
</evidence>
<organism evidence="7 8">
    <name type="scientific">Neolentinus lepideus HHB14362 ss-1</name>
    <dbReference type="NCBI Taxonomy" id="1314782"/>
    <lineage>
        <taxon>Eukaryota</taxon>
        <taxon>Fungi</taxon>
        <taxon>Dikarya</taxon>
        <taxon>Basidiomycota</taxon>
        <taxon>Agaricomycotina</taxon>
        <taxon>Agaricomycetes</taxon>
        <taxon>Gloeophyllales</taxon>
        <taxon>Gloeophyllaceae</taxon>
        <taxon>Neolentinus</taxon>
    </lineage>
</organism>
<dbReference type="STRING" id="1314782.A0A165U3R4"/>
<dbReference type="PANTHER" id="PTHR13789:SF309">
    <property type="entry name" value="PUTATIVE (AFU_ORTHOLOGUE AFUA_6G14510)-RELATED"/>
    <property type="match status" value="1"/>
</dbReference>
<name>A0A165U3R4_9AGAM</name>
<dbReference type="PANTHER" id="PTHR13789">
    <property type="entry name" value="MONOOXYGENASE"/>
    <property type="match status" value="1"/>
</dbReference>
<dbReference type="EMBL" id="KV425561">
    <property type="protein sequence ID" value="KZT27595.1"/>
    <property type="molecule type" value="Genomic_DNA"/>
</dbReference>
<keyword evidence="2" id="KW-0285">Flavoprotein</keyword>
<dbReference type="SUPFAM" id="SSF51905">
    <property type="entry name" value="FAD/NAD(P)-binding domain"/>
    <property type="match status" value="1"/>
</dbReference>
<dbReference type="InParanoid" id="A0A165U3R4"/>